<dbReference type="InterPro" id="IPR011990">
    <property type="entry name" value="TPR-like_helical_dom_sf"/>
</dbReference>
<feature type="compositionally biased region" description="Basic and acidic residues" evidence="5">
    <location>
        <begin position="440"/>
        <end position="450"/>
    </location>
</feature>
<protein>
    <recommendedName>
        <fullName evidence="6">Pentatricopeptide repeat-containing protein-mitochondrial domain-containing protein</fullName>
    </recommendedName>
</protein>
<feature type="compositionally biased region" description="Basic and acidic residues" evidence="5">
    <location>
        <begin position="417"/>
        <end position="433"/>
    </location>
</feature>
<evidence type="ECO:0000259" key="6">
    <source>
        <dbReference type="Pfam" id="PF23276"/>
    </source>
</evidence>
<comment type="function">
    <text evidence="3">Regulates mitochondrial small subunit maturation by controlling 15S rRNA 5'-end processing. Localizes to the 5' precursor of the 15S rRNA in a position that is subsequently occupied by mS47 in the mature yeast mtSSU. Uses structure and sequence-specific RNA recognition, binding to a single-stranded region of the precursor and specifically recognizing bases -6 to -1. The exchange of Ccm1 for mS47 is coupled to the irreversible removal of precursor rRNA that is accompanied by conformational changes of the mitoribosomal proteins uS5m and mS26. These conformational changes signal completion of 5'-end rRNA processing through protection of the mature 5'-end of the 15S rRNA and stabilization of mS47. The removal of the 5' precursor together with the dissociation of Ccm1 may be catalyzed by the 5'-3' exoribonuclease Pet127. Involved in the specific removal of group I introns in mitochondrial encoded transcripts.</text>
</comment>
<dbReference type="PANTHER" id="PTHR47447:SF24">
    <property type="entry name" value="PENTATRICOPEPTIDE REPEAT-CONTAINING PROTEIN"/>
    <property type="match status" value="1"/>
</dbReference>
<dbReference type="InterPro" id="IPR002885">
    <property type="entry name" value="PPR_rpt"/>
</dbReference>
<dbReference type="InterPro" id="IPR057027">
    <property type="entry name" value="TPR_mt"/>
</dbReference>
<dbReference type="Gene3D" id="1.25.40.10">
    <property type="entry name" value="Tetratricopeptide repeat domain"/>
    <property type="match status" value="2"/>
</dbReference>
<dbReference type="RefSeq" id="XP_066803650.1">
    <property type="nucleotide sequence ID" value="XM_066946149.1"/>
</dbReference>
<evidence type="ECO:0000256" key="3">
    <source>
        <dbReference type="ARBA" id="ARBA00044493"/>
    </source>
</evidence>
<evidence type="ECO:0000313" key="7">
    <source>
        <dbReference type="EMBL" id="KAK8858809.1"/>
    </source>
</evidence>
<dbReference type="Pfam" id="PF23276">
    <property type="entry name" value="TPR_24"/>
    <property type="match status" value="1"/>
</dbReference>
<dbReference type="Proteomes" id="UP001388673">
    <property type="component" value="Unassembled WGS sequence"/>
</dbReference>
<comment type="caution">
    <text evidence="7">The sequence shown here is derived from an EMBL/GenBank/DDBJ whole genome shotgun (WGS) entry which is preliminary data.</text>
</comment>
<evidence type="ECO:0000256" key="5">
    <source>
        <dbReference type="SAM" id="MobiDB-lite"/>
    </source>
</evidence>
<gene>
    <name evidence="7" type="ORF">IAR55_003039</name>
</gene>
<dbReference type="EMBL" id="JBCAWK010000005">
    <property type="protein sequence ID" value="KAK8858809.1"/>
    <property type="molecule type" value="Genomic_DNA"/>
</dbReference>
<evidence type="ECO:0000256" key="1">
    <source>
        <dbReference type="ARBA" id="ARBA00006192"/>
    </source>
</evidence>
<comment type="subunit">
    <text evidence="4">Binds to mitochondrial small subunit 15S rRNA.</text>
</comment>
<evidence type="ECO:0000256" key="4">
    <source>
        <dbReference type="ARBA" id="ARBA00044511"/>
    </source>
</evidence>
<feature type="region of interest" description="Disordered" evidence="5">
    <location>
        <begin position="411"/>
        <end position="450"/>
    </location>
</feature>
<evidence type="ECO:0000256" key="2">
    <source>
        <dbReference type="ARBA" id="ARBA00022737"/>
    </source>
</evidence>
<feature type="domain" description="Pentatricopeptide repeat-containing protein-mitochondrial" evidence="6">
    <location>
        <begin position="168"/>
        <end position="284"/>
    </location>
</feature>
<evidence type="ECO:0000313" key="8">
    <source>
        <dbReference type="Proteomes" id="UP001388673"/>
    </source>
</evidence>
<feature type="region of interest" description="Disordered" evidence="5">
    <location>
        <begin position="22"/>
        <end position="45"/>
    </location>
</feature>
<reference evidence="7 8" key="1">
    <citation type="journal article" date="2024" name="bioRxiv">
        <title>Comparative genomics of Cryptococcus and Kwoniella reveals pathogenesis evolution and contrasting karyotype dynamics via intercentromeric recombination or chromosome fusion.</title>
        <authorList>
            <person name="Coelho M.A."/>
            <person name="David-Palma M."/>
            <person name="Shea T."/>
            <person name="Bowers K."/>
            <person name="McGinley-Smith S."/>
            <person name="Mohammad A.W."/>
            <person name="Gnirke A."/>
            <person name="Yurkov A.M."/>
            <person name="Nowrousian M."/>
            <person name="Sun S."/>
            <person name="Cuomo C.A."/>
            <person name="Heitman J."/>
        </authorList>
    </citation>
    <scope>NUCLEOTIDE SEQUENCE [LARGE SCALE GENOMIC DNA]</scope>
    <source>
        <strain evidence="7 8">CBS 13917</strain>
    </source>
</reference>
<organism evidence="7 8">
    <name type="scientific">Kwoniella newhampshirensis</name>
    <dbReference type="NCBI Taxonomy" id="1651941"/>
    <lineage>
        <taxon>Eukaryota</taxon>
        <taxon>Fungi</taxon>
        <taxon>Dikarya</taxon>
        <taxon>Basidiomycota</taxon>
        <taxon>Agaricomycotina</taxon>
        <taxon>Tremellomycetes</taxon>
        <taxon>Tremellales</taxon>
        <taxon>Cryptococcaceae</taxon>
        <taxon>Kwoniella</taxon>
    </lineage>
</organism>
<dbReference type="GeneID" id="92180297"/>
<dbReference type="AlphaFoldDB" id="A0AAW0YZP1"/>
<keyword evidence="8" id="KW-1185">Reference proteome</keyword>
<dbReference type="KEGG" id="kne:92180297"/>
<proteinExistence type="inferred from homology"/>
<dbReference type="PANTHER" id="PTHR47447">
    <property type="entry name" value="OS03G0856100 PROTEIN"/>
    <property type="match status" value="1"/>
</dbReference>
<name>A0AAW0YZP1_9TREE</name>
<feature type="compositionally biased region" description="Low complexity" evidence="5">
    <location>
        <begin position="35"/>
        <end position="45"/>
    </location>
</feature>
<accession>A0AAW0YZP1</accession>
<dbReference type="Pfam" id="PF13812">
    <property type="entry name" value="PPR_3"/>
    <property type="match status" value="1"/>
</dbReference>
<sequence>MSRLCQTCRSLTFASRRSFATASVSTELPPKRPRSSLPRLGRRTPATQSLPSLLKTLAELKSKSRRPTPSAYITIIKSAGDYALGRSATDGDETDSLGWQVAMAAWEDAKRGGLDLGAEGYESLMRARVRAASSSSNPEQTILLLVEMLIKDMTPPPTAVKTSIRLASMLNAAGRWGRPDLASTLLESLPTAPQEQHLAPLLEAFCNAGQVPNAFHVLSSIRDAGLTPTLATVQPIVAVLKNAEVIDQAFYALEDMHKAGQPVDIAALNALIEASARSGDLQRVRATQMAAGDLGLSPNIDTFNLVLSCCITTRYRPLGDTVLSEMVAHDIAPNSTSYENMVLLCLTQATYEDAFYYLEKTKSDGFKPSYAVYEALMRKCVTLQDSRWRLVMDEMKAVGYRMDSELHEFINSGGKTRGRDEKGRRRANDEMVGTKRRRWIGQDRRGAESS</sequence>
<keyword evidence="2" id="KW-0677">Repeat</keyword>
<comment type="similarity">
    <text evidence="1">Belongs to the CCM1 family.</text>
</comment>